<feature type="non-terminal residue" evidence="2">
    <location>
        <position position="1"/>
    </location>
</feature>
<name>A0A381UWZ6_9ZZZZ</name>
<sequence length="1292" mass="141481">ETWGRSLLNSALTPNEATRSFAEALNEALHMVSRSTCFALIGLALLSGSSVRAIDTFDIDGDGTKDALTDGLLVLRHLFGFSGTTLTEGAIAAGGSRSTASEVESYLQTNSVYLDIDEDGTTDALTDGLLLLRHLFGFSGQTLTEGAVSETAVRASASEIGSYIDVGPIDTDADGIGDLTDAFPLDATEFMDTDGDGVGDNSDAFATDALETVDTDGDGTGNNADTDDDNDDVVDAIDAFPLDATETVDTDNDGNGNNVDTDDDGDGLSDELEHAYGTQPLLSDSDSDGVNDSIDTYPLDSGKGADATVMVGLITGYNKSSSRPLRVIVSSPDDDSVYIDVTPEKTGIFRVLGLTEGQEYVVSVYQAGTQFSSQKITGKSSGAKDERYKSSVTQTSTSGLLAVSGTSLLGLEDDTFVFSWSEDVNRSGSEYSSYINEPLEVQIIGETDVDLDSQAALDLLQRYGVVLSNEGVDWSPEYAYRLSETLKRIYQGELNAYYSSLDERLASQKTIWSLTDQELVDDFELVTRDDGTEVFRISTSAMTYASPVLALVEGKRGKFFSQRLFIAAVRALSNNGSDVTFISNVLSTRFGVRIATDGYFDGLYTTLPVIAEDRYETIWQPFKAEELIQIVYMFEEFPQGMLDISFPEESGGLRYLLRRKDGYLHPLYPEAAGVAWANGGYIEFMETAFSGGGLLGTQRLIIHEKAHFLWAYLIGTELKYEWLKKSGWYRPGADDPDCDTWSADPDSWTPINVDNSDLTAIEALPLEHSLREGENAAIAIGGDTWASCTTTQFVSTYAAVKNPNEDMAESIAYFITNPDLLRSRALPKYEFIRDYVMQGAVYLVKIREDLTFEVFNLYPDYVYPGKINSVDVEVTGAAYEDKEVTVTIGVHLADCEVESAQCLGSVALGRTRIYSPIAGNWRDQYFSPQDANGSSLRAQFTIPLHSPEGFWSAPTIETYDSVGNWRAEKRASGDYGWKLYVNNPGEDITAPVYRANSVEFQILQPGDENASGDLLDTEQEMHLSWLLEDKSSMGSNGCSASVASEESRIAGADSPYSFFNYGEGEFVSTLSDELNLYRCNARIRVTPFFPSGSYFVSQAYWKDSAGNRDDTRFVQDHADYEDPVYANVVTTNEDVKGPVMLINPCATDDENEECIRVTAVPSNPENPDGQTIITISYWGYDQGPLENASGLREATFTLRNPQGQEFTYFHTDSNNDVAGKSPSRERYFSCPELTSIDLASCDATTPVRYETQFVLPKGSAPGIWGIPVVKLEDKAKNFTSFSFEEILRFESE</sequence>
<reference evidence="2" key="1">
    <citation type="submission" date="2018-05" db="EMBL/GenBank/DDBJ databases">
        <authorList>
            <person name="Lanie J.A."/>
            <person name="Ng W.-L."/>
            <person name="Kazmierczak K.M."/>
            <person name="Andrzejewski T.M."/>
            <person name="Davidsen T.M."/>
            <person name="Wayne K.J."/>
            <person name="Tettelin H."/>
            <person name="Glass J.I."/>
            <person name="Rusch D."/>
            <person name="Podicherti R."/>
            <person name="Tsui H.-C.T."/>
            <person name="Winkler M.E."/>
        </authorList>
    </citation>
    <scope>NUCLEOTIDE SEQUENCE</scope>
</reference>
<organism evidence="2">
    <name type="scientific">marine metagenome</name>
    <dbReference type="NCBI Taxonomy" id="408172"/>
    <lineage>
        <taxon>unclassified sequences</taxon>
        <taxon>metagenomes</taxon>
        <taxon>ecological metagenomes</taxon>
    </lineage>
</organism>
<evidence type="ECO:0008006" key="3">
    <source>
        <dbReference type="Google" id="ProtNLM"/>
    </source>
</evidence>
<feature type="compositionally biased region" description="Acidic residues" evidence="1">
    <location>
        <begin position="225"/>
        <end position="235"/>
    </location>
</feature>
<dbReference type="InterPro" id="IPR028974">
    <property type="entry name" value="TSP_type-3_rpt"/>
</dbReference>
<dbReference type="Gene3D" id="4.10.1080.10">
    <property type="entry name" value="TSP type-3 repeat"/>
    <property type="match status" value="1"/>
</dbReference>
<proteinExistence type="predicted"/>
<feature type="compositionally biased region" description="Acidic residues" evidence="1">
    <location>
        <begin position="260"/>
        <end position="270"/>
    </location>
</feature>
<evidence type="ECO:0000313" key="2">
    <source>
        <dbReference type="EMBL" id="SVA32666.1"/>
    </source>
</evidence>
<dbReference type="GO" id="GO:0005509">
    <property type="term" value="F:calcium ion binding"/>
    <property type="evidence" value="ECO:0007669"/>
    <property type="project" value="InterPro"/>
</dbReference>
<evidence type="ECO:0000256" key="1">
    <source>
        <dbReference type="SAM" id="MobiDB-lite"/>
    </source>
</evidence>
<dbReference type="SUPFAM" id="SSF103647">
    <property type="entry name" value="TSP type-3 repeat"/>
    <property type="match status" value="1"/>
</dbReference>
<protein>
    <recommendedName>
        <fullName evidence="3">Dockerin domain-containing protein</fullName>
    </recommendedName>
</protein>
<feature type="region of interest" description="Disordered" evidence="1">
    <location>
        <begin position="212"/>
        <end position="272"/>
    </location>
</feature>
<accession>A0A381UWZ6</accession>
<dbReference type="EMBL" id="UINC01007320">
    <property type="protein sequence ID" value="SVA32666.1"/>
    <property type="molecule type" value="Genomic_DNA"/>
</dbReference>
<gene>
    <name evidence="2" type="ORF">METZ01_LOCUS85520</name>
</gene>